<dbReference type="InterPro" id="IPR042229">
    <property type="entry name" value="Listeria/Bacterioides_rpt_sf"/>
</dbReference>
<keyword evidence="4" id="KW-1185">Reference proteome</keyword>
<feature type="domain" description="SLH" evidence="2">
    <location>
        <begin position="1247"/>
        <end position="1310"/>
    </location>
</feature>
<evidence type="ECO:0000256" key="1">
    <source>
        <dbReference type="ARBA" id="ARBA00004196"/>
    </source>
</evidence>
<dbReference type="InterPro" id="IPR051465">
    <property type="entry name" value="Cell_Envelope_Struct_Comp"/>
</dbReference>
<dbReference type="Pfam" id="PF00395">
    <property type="entry name" value="SLH"/>
    <property type="match status" value="3"/>
</dbReference>
<dbReference type="RefSeq" id="WP_116061181.1">
    <property type="nucleotide sequence ID" value="NZ_QRDZ01000009.1"/>
</dbReference>
<evidence type="ECO:0000259" key="2">
    <source>
        <dbReference type="PROSITE" id="PS51272"/>
    </source>
</evidence>
<protein>
    <submittedName>
        <fullName evidence="3">Putative repeat protein (TIGR02543 family)</fullName>
    </submittedName>
</protein>
<name>A0A3D9JU02_9BACL</name>
<dbReference type="Proteomes" id="UP000256977">
    <property type="component" value="Unassembled WGS sequence"/>
</dbReference>
<feature type="domain" description="SLH" evidence="2">
    <location>
        <begin position="1186"/>
        <end position="1245"/>
    </location>
</feature>
<dbReference type="PANTHER" id="PTHR43308">
    <property type="entry name" value="OUTER MEMBRANE PROTEIN ALPHA-RELATED"/>
    <property type="match status" value="1"/>
</dbReference>
<dbReference type="InterPro" id="IPR001119">
    <property type="entry name" value="SLH_dom"/>
</dbReference>
<feature type="domain" description="SLH" evidence="2">
    <location>
        <begin position="1311"/>
        <end position="1367"/>
    </location>
</feature>
<comment type="subcellular location">
    <subcellularLocation>
        <location evidence="1">Cell envelope</location>
    </subcellularLocation>
</comment>
<reference evidence="3 4" key="1">
    <citation type="submission" date="2018-07" db="EMBL/GenBank/DDBJ databases">
        <title>Genomic Encyclopedia of Type Strains, Phase III (KMG-III): the genomes of soil and plant-associated and newly described type strains.</title>
        <authorList>
            <person name="Whitman W."/>
        </authorList>
    </citation>
    <scope>NUCLEOTIDE SEQUENCE [LARGE SCALE GENOMIC DNA]</scope>
    <source>
        <strain evidence="3 4">CECT 7287</strain>
    </source>
</reference>
<dbReference type="Pfam" id="PF07581">
    <property type="entry name" value="Glug"/>
    <property type="match status" value="5"/>
</dbReference>
<gene>
    <name evidence="3" type="ORF">DFP98_109184</name>
</gene>
<dbReference type="GO" id="GO:0030313">
    <property type="term" value="C:cell envelope"/>
    <property type="evidence" value="ECO:0007669"/>
    <property type="project" value="UniProtKB-SubCell"/>
</dbReference>
<dbReference type="Gene3D" id="2.160.20.110">
    <property type="match status" value="3"/>
</dbReference>
<organism evidence="3 4">
    <name type="scientific">Cohnella phaseoli</name>
    <dbReference type="NCBI Taxonomy" id="456490"/>
    <lineage>
        <taxon>Bacteria</taxon>
        <taxon>Bacillati</taxon>
        <taxon>Bacillota</taxon>
        <taxon>Bacilli</taxon>
        <taxon>Bacillales</taxon>
        <taxon>Paenibacillaceae</taxon>
        <taxon>Cohnella</taxon>
    </lineage>
</organism>
<dbReference type="Pfam" id="PF09479">
    <property type="entry name" value="Flg_new"/>
    <property type="match status" value="1"/>
</dbReference>
<dbReference type="InterPro" id="IPR013378">
    <property type="entry name" value="InlB-like_B-rpt"/>
</dbReference>
<dbReference type="Gene3D" id="2.60.40.4270">
    <property type="entry name" value="Listeria-Bacteroides repeat domain"/>
    <property type="match status" value="1"/>
</dbReference>
<dbReference type="EMBL" id="QRDZ01000009">
    <property type="protein sequence ID" value="RED77573.1"/>
    <property type="molecule type" value="Genomic_DNA"/>
</dbReference>
<dbReference type="OrthoDB" id="7012117at2"/>
<proteinExistence type="predicted"/>
<sequence>MLETTRKAKIWLLTLALLFTVFGNSFGEGKAYAAGGDFAGGTGAQVDPYLIETADQLDKVRGSYLDTGTYFKLISDIDLGGYAAAGWNSIGDSVTPFYGHFDGDGHTISRLTNHNGDSLGLFGALSTGGWIGNLKLTDVSIVGDSLVGGLVGDNYQGTIDNVSVSGEITGVDLLGGLVGYSYDGTISNSCAAVKITGEKKVGGLIGEFMGEMNDSCATGEISGDRNVGGLIGYAEEGQIQRSYASGKVYGTDEVGGLIGRIEEGDISYSYATGDVSGNMDVGGLIGTQIKVTTSYNHAAGNVSGDANCTSIGGLIGYSNDSKILFSYALGEVSGLEDSNNVGGLAGVNSYWSFGEISHSYALGNVDGGTNGFNVGGLVGVNMNGTISNSFASGDVNRNSGETGYYAGGLVGDNTYGTIQDSYASGTVRGNYIVGGLVGNNPSDLGGEIVRSFAIGDVEGGGIDNMNIGGLVGDNSWGKIVDSYAAGKVSGNDVVGGLAGGSDSAEIWTSYSYGEVTGSTNTGGFVGSGSSATIVNSFYDTEKSGLSISEGGAGLITAQMQSQSSYEADAVNAWDFAATWGIDPVMNGGYPYLKSSLVTLQYEDNDSTTGTAPASQSYVPVTEVSLPGAMDLVKTGHTFAGWNEKADGSGVGYSPGDSYKVRKNTSLYAQWIAVTLSSDATLISSIGTVSTNGTASETITDVPYGTTLSAFKAAITPAANATFEVYEADGVTVATVLASNYKVIVTAEDGITQVTYTITVDPAPPSSDATLTSSIGTVSTNGSAAETITDVPYGTTLSAFKAAITPAANATFEVYEADGVTVATVLASNYKVIVTAEDGTTQVTYTVTVDPAPPSSDATLTSTIGTVSTNGTVSETITAVPYGTTLSAFKLAITPAANASFEVYEADGLTVATSLAFNYKVIVTAEDGTTQVTYTVTVDPAPPSSDATLTSTIGTVSINGSAAETVKDVPYGTTLSAFKAAITPATNATFEVYEADGVTVATSLASGYKVIVTAQDGTTRMTYTVTVKSAPSNPTAGGNGGGSYTPPSNKLILQPGKSGELSLFGEITVTVPVDASDKEVIITINRETDPQKLLSDPDVLLSSVFEVLKNFKDEFKNPVTITIKFNSAKLPAGQTPAIFLYDEAKKRWMEVPNGQVSGDKVSVKVRSLAKFAVFATESPVDQETNKEPLVKLTDIAGHWAESSILQAVREGIIAGYSDGSFKPNRIVTRAEFALMLMNALKRTNQGGELPFTDASKIGRWAKNAVALAVEAGYINGYRDGTFRPNSAITRAEMAIMVAKVLGLSSEKGLATEFKDDLAIPEWAKGAIVSIQAKEIMKGSPNGEFAPAAKATRAEAVTVLLKLLEAMGK</sequence>
<evidence type="ECO:0000313" key="4">
    <source>
        <dbReference type="Proteomes" id="UP000256977"/>
    </source>
</evidence>
<dbReference type="InterPro" id="IPR011493">
    <property type="entry name" value="GLUG"/>
</dbReference>
<evidence type="ECO:0000313" key="3">
    <source>
        <dbReference type="EMBL" id="RED77573.1"/>
    </source>
</evidence>
<accession>A0A3D9JU02</accession>
<comment type="caution">
    <text evidence="3">The sequence shown here is derived from an EMBL/GenBank/DDBJ whole genome shotgun (WGS) entry which is preliminary data.</text>
</comment>
<dbReference type="PANTHER" id="PTHR43308:SF5">
    <property type="entry name" value="S-LAYER PROTEIN _ PEPTIDOGLYCAN ENDO-BETA-N-ACETYLGLUCOSAMINIDASE"/>
    <property type="match status" value="1"/>
</dbReference>
<dbReference type="PROSITE" id="PS51272">
    <property type="entry name" value="SLH"/>
    <property type="match status" value="3"/>
</dbReference>